<protein>
    <recommendedName>
        <fullName evidence="4">Beta-carotene 15,15'-monooxygenase</fullName>
    </recommendedName>
</protein>
<feature type="transmembrane region" description="Helical" evidence="1">
    <location>
        <begin position="41"/>
        <end position="61"/>
    </location>
</feature>
<evidence type="ECO:0000313" key="2">
    <source>
        <dbReference type="EMBL" id="NKE04500.1"/>
    </source>
</evidence>
<keyword evidence="1" id="KW-0472">Membrane</keyword>
<evidence type="ECO:0000313" key="3">
    <source>
        <dbReference type="Proteomes" id="UP000587942"/>
    </source>
</evidence>
<dbReference type="AlphaFoldDB" id="A0A846TC79"/>
<dbReference type="RefSeq" id="WP_167831021.1">
    <property type="nucleotide sequence ID" value="NZ_JAAVUM010000002.1"/>
</dbReference>
<name>A0A846TC79_9BACI</name>
<sequence length="353" mass="41065">MTNTVARKPRLLLYAVLASLILATNFILYRTTMFGPVPEGAVVGSLLDLLIILPLLTYFMVIRKRYSLKYMSVVILAGFAAAYFIVPQQHLSDYPFLPYLLMVSEGAFLLFELYIAYTVITRLPKLLKEYKKLARQNSFFLFNIRRAVEANLPNNNTIKIFLTEFSLFHYALFSWKKKPEIEYGMAFTYHKKTSVNAVYIMIIHAIAIESVGLHYFLHSWNPIVSYILLFLNIYGILFMLAELQATRLTPFLLTEEHLLLQTGFSKSMYLPLSNIKEIRHYNGPEKFSSKEQAEIFDARVPDLIQEKPMFEIVLHEPQDVHLLYGLKRKVNRVVLNVDDSDVFYHELQRSLHE</sequence>
<proteinExistence type="predicted"/>
<keyword evidence="1" id="KW-1133">Transmembrane helix</keyword>
<feature type="transmembrane region" description="Helical" evidence="1">
    <location>
        <begin position="223"/>
        <end position="241"/>
    </location>
</feature>
<feature type="transmembrane region" description="Helical" evidence="1">
    <location>
        <begin position="98"/>
        <end position="120"/>
    </location>
</feature>
<feature type="transmembrane region" description="Helical" evidence="1">
    <location>
        <begin position="68"/>
        <end position="86"/>
    </location>
</feature>
<accession>A0A846TC79</accession>
<evidence type="ECO:0008006" key="4">
    <source>
        <dbReference type="Google" id="ProtNLM"/>
    </source>
</evidence>
<gene>
    <name evidence="2" type="ORF">GWK17_03250</name>
</gene>
<feature type="transmembrane region" description="Helical" evidence="1">
    <location>
        <begin position="197"/>
        <end position="217"/>
    </location>
</feature>
<feature type="transmembrane region" description="Helical" evidence="1">
    <location>
        <begin position="12"/>
        <end position="29"/>
    </location>
</feature>
<dbReference type="EMBL" id="JAAVUM010000002">
    <property type="protein sequence ID" value="NKE04500.1"/>
    <property type="molecule type" value="Genomic_DNA"/>
</dbReference>
<dbReference type="Proteomes" id="UP000587942">
    <property type="component" value="Unassembled WGS sequence"/>
</dbReference>
<keyword evidence="1" id="KW-0812">Transmembrane</keyword>
<evidence type="ECO:0000256" key="1">
    <source>
        <dbReference type="SAM" id="Phobius"/>
    </source>
</evidence>
<reference evidence="2 3" key="1">
    <citation type="submission" date="2020-03" db="EMBL/GenBank/DDBJ databases">
        <authorList>
            <person name="Sun Q."/>
        </authorList>
    </citation>
    <scope>NUCLEOTIDE SEQUENCE [LARGE SCALE GENOMIC DNA]</scope>
    <source>
        <strain evidence="2 3">KACC 21451</strain>
    </source>
</reference>
<organism evidence="2 3">
    <name type="scientific">Mesobacillus selenatarsenatis</name>
    <dbReference type="NCBI Taxonomy" id="388741"/>
    <lineage>
        <taxon>Bacteria</taxon>
        <taxon>Bacillati</taxon>
        <taxon>Bacillota</taxon>
        <taxon>Bacilli</taxon>
        <taxon>Bacillales</taxon>
        <taxon>Bacillaceae</taxon>
        <taxon>Mesobacillus</taxon>
    </lineage>
</organism>
<comment type="caution">
    <text evidence="2">The sequence shown here is derived from an EMBL/GenBank/DDBJ whole genome shotgun (WGS) entry which is preliminary data.</text>
</comment>